<evidence type="ECO:0000313" key="1">
    <source>
        <dbReference type="EMBL" id="MBP1989883.1"/>
    </source>
</evidence>
<evidence type="ECO:0000313" key="2">
    <source>
        <dbReference type="Proteomes" id="UP001519287"/>
    </source>
</evidence>
<keyword evidence="2" id="KW-1185">Reference proteome</keyword>
<dbReference type="Pfam" id="PF06224">
    <property type="entry name" value="AlkZ-like"/>
    <property type="match status" value="1"/>
</dbReference>
<dbReference type="PANTHER" id="PTHR30528">
    <property type="entry name" value="CYTOPLASMIC PROTEIN"/>
    <property type="match status" value="1"/>
</dbReference>
<name>A0ABS4IQM7_9BACL</name>
<dbReference type="PANTHER" id="PTHR30528:SF0">
    <property type="entry name" value="CYTOPLASMIC PROTEIN"/>
    <property type="match status" value="1"/>
</dbReference>
<proteinExistence type="predicted"/>
<sequence length="265" mass="31571">MKIKDVYVPGIYIMISWSWGPTMLSHAALEGMYHAGHLIIHHKVNTRKYYDLSERHIPQDLHAAPDPFQTKEQYYDWYVLRRIGSVGILWNRSSDAWLGIKDMKSLQRNDAFTRLLQKNKVIEINVEGLQHPLYMRSMDLEHLNHTLSIGQIEERSSILAPLDNLLWDRNLIKELFDFEYRWEVYKPAAERKYGYYVLPVLYGDKIVARFEPEKHRKHAPFSIKNWWWEEQISMNSPMKESIFNGLERFAAYLGTYIQPEEIRLN</sequence>
<reference evidence="1 2" key="1">
    <citation type="submission" date="2021-03" db="EMBL/GenBank/DDBJ databases">
        <title>Genomic Encyclopedia of Type Strains, Phase IV (KMG-IV): sequencing the most valuable type-strain genomes for metagenomic binning, comparative biology and taxonomic classification.</title>
        <authorList>
            <person name="Goeker M."/>
        </authorList>
    </citation>
    <scope>NUCLEOTIDE SEQUENCE [LARGE SCALE GENOMIC DNA]</scope>
    <source>
        <strain evidence="1 2">DSM 26048</strain>
    </source>
</reference>
<dbReference type="InterPro" id="IPR009351">
    <property type="entry name" value="AlkZ-like"/>
</dbReference>
<dbReference type="RefSeq" id="WP_245375331.1">
    <property type="nucleotide sequence ID" value="NZ_JAGGLB010000003.1"/>
</dbReference>
<dbReference type="Proteomes" id="UP001519287">
    <property type="component" value="Unassembled WGS sequence"/>
</dbReference>
<organism evidence="1 2">
    <name type="scientific">Paenibacillus eucommiae</name>
    <dbReference type="NCBI Taxonomy" id="1355755"/>
    <lineage>
        <taxon>Bacteria</taxon>
        <taxon>Bacillati</taxon>
        <taxon>Bacillota</taxon>
        <taxon>Bacilli</taxon>
        <taxon>Bacillales</taxon>
        <taxon>Paenibacillaceae</taxon>
        <taxon>Paenibacillus</taxon>
    </lineage>
</organism>
<comment type="caution">
    <text evidence="1">The sequence shown here is derived from an EMBL/GenBank/DDBJ whole genome shotgun (WGS) entry which is preliminary data.</text>
</comment>
<gene>
    <name evidence="1" type="ORF">J2Z66_001481</name>
</gene>
<accession>A0ABS4IQM7</accession>
<dbReference type="EMBL" id="JAGGLB010000003">
    <property type="protein sequence ID" value="MBP1989883.1"/>
    <property type="molecule type" value="Genomic_DNA"/>
</dbReference>
<protein>
    <submittedName>
        <fullName evidence="1">Uncharacterized protein YcaQ</fullName>
    </submittedName>
</protein>